<dbReference type="GO" id="GO:0016746">
    <property type="term" value="F:acyltransferase activity"/>
    <property type="evidence" value="ECO:0007669"/>
    <property type="project" value="UniProtKB-KW"/>
</dbReference>
<keyword evidence="4" id="KW-0812">Transmembrane</keyword>
<dbReference type="CDD" id="cd07989">
    <property type="entry name" value="LPLAT_AGPAT-like"/>
    <property type="match status" value="1"/>
</dbReference>
<keyword evidence="4" id="KW-1133">Transmembrane helix</keyword>
<evidence type="ECO:0000256" key="3">
    <source>
        <dbReference type="ARBA" id="ARBA00023315"/>
    </source>
</evidence>
<evidence type="ECO:0000256" key="1">
    <source>
        <dbReference type="ARBA" id="ARBA00005189"/>
    </source>
</evidence>
<comment type="caution">
    <text evidence="6">The sequence shown here is derived from an EMBL/GenBank/DDBJ whole genome shotgun (WGS) entry which is preliminary data.</text>
</comment>
<dbReference type="RefSeq" id="WP_310340726.1">
    <property type="nucleotide sequence ID" value="NZ_JAVDXO010000002.1"/>
</dbReference>
<dbReference type="PANTHER" id="PTHR10434">
    <property type="entry name" value="1-ACYL-SN-GLYCEROL-3-PHOSPHATE ACYLTRANSFERASE"/>
    <property type="match status" value="1"/>
</dbReference>
<dbReference type="PANTHER" id="PTHR10434:SF66">
    <property type="entry name" value="PHOSPHOLIPID_GLYCEROL ACYLTRANSFERASE DOMAIN-CONTAINING PROTEIN"/>
    <property type="match status" value="1"/>
</dbReference>
<keyword evidence="7" id="KW-1185">Reference proteome</keyword>
<keyword evidence="4" id="KW-0472">Membrane</keyword>
<organism evidence="6 7">
    <name type="scientific">Rhodoferax saidenbachensis</name>
    <dbReference type="NCBI Taxonomy" id="1484693"/>
    <lineage>
        <taxon>Bacteria</taxon>
        <taxon>Pseudomonadati</taxon>
        <taxon>Pseudomonadota</taxon>
        <taxon>Betaproteobacteria</taxon>
        <taxon>Burkholderiales</taxon>
        <taxon>Comamonadaceae</taxon>
        <taxon>Rhodoferax</taxon>
    </lineage>
</organism>
<keyword evidence="3 6" id="KW-0012">Acyltransferase</keyword>
<comment type="pathway">
    <text evidence="1">Lipid metabolism.</text>
</comment>
<dbReference type="SUPFAM" id="SSF69593">
    <property type="entry name" value="Glycerol-3-phosphate (1)-acyltransferase"/>
    <property type="match status" value="1"/>
</dbReference>
<dbReference type="SMART" id="SM00563">
    <property type="entry name" value="PlsC"/>
    <property type="match status" value="1"/>
</dbReference>
<accession>A0ABU1ZKN0</accession>
<keyword evidence="2" id="KW-0808">Transferase</keyword>
<feature type="transmembrane region" description="Helical" evidence="4">
    <location>
        <begin position="47"/>
        <end position="65"/>
    </location>
</feature>
<dbReference type="InterPro" id="IPR002123">
    <property type="entry name" value="Plipid/glycerol_acylTrfase"/>
</dbReference>
<feature type="domain" description="Phospholipid/glycerol acyltransferase" evidence="5">
    <location>
        <begin position="84"/>
        <end position="192"/>
    </location>
</feature>
<reference evidence="6 7" key="1">
    <citation type="submission" date="2023-07" db="EMBL/GenBank/DDBJ databases">
        <title>Sorghum-associated microbial communities from plants grown in Nebraska, USA.</title>
        <authorList>
            <person name="Schachtman D."/>
        </authorList>
    </citation>
    <scope>NUCLEOTIDE SEQUENCE [LARGE SCALE GENOMIC DNA]</scope>
    <source>
        <strain evidence="6 7">BE308</strain>
    </source>
</reference>
<evidence type="ECO:0000313" key="6">
    <source>
        <dbReference type="EMBL" id="MDR7306107.1"/>
    </source>
</evidence>
<dbReference type="Pfam" id="PF01553">
    <property type="entry name" value="Acyltransferase"/>
    <property type="match status" value="1"/>
</dbReference>
<gene>
    <name evidence="6" type="ORF">J2X15_001385</name>
</gene>
<proteinExistence type="predicted"/>
<dbReference type="Proteomes" id="UP001268089">
    <property type="component" value="Unassembled WGS sequence"/>
</dbReference>
<evidence type="ECO:0000313" key="7">
    <source>
        <dbReference type="Proteomes" id="UP001268089"/>
    </source>
</evidence>
<evidence type="ECO:0000256" key="2">
    <source>
        <dbReference type="ARBA" id="ARBA00022679"/>
    </source>
</evidence>
<dbReference type="EMBL" id="JAVDXO010000002">
    <property type="protein sequence ID" value="MDR7306107.1"/>
    <property type="molecule type" value="Genomic_DNA"/>
</dbReference>
<name>A0ABU1ZKN0_9BURK</name>
<protein>
    <submittedName>
        <fullName evidence="6">1-acyl-sn-glycerol-3-phosphate acyltransferase</fullName>
    </submittedName>
</protein>
<evidence type="ECO:0000259" key="5">
    <source>
        <dbReference type="SMART" id="SM00563"/>
    </source>
</evidence>
<sequence length="248" mass="27899">MQTLYHLSCAIRLRFALLVLGVGCLLWTALAFPLGLVLPKRRGMWLGRWMATLGFRAYIWLLRVIGLGRFDITALDALRGTGPLILAVNHPGLLDALMVLSRLPNMTCIFKASLMRNPLWGAGARLAGYIRNDQFLESVNLAVGELQRGSQLLLFPEGTRSDPMPLGELQIGAAYVSYRSGIAIQTIIIEQDSYFLGKNWPWLKRPEMPMQFRIRLGQRFDPPTNPKVLTQTLQAYFQSEIKPLSSNQ</sequence>
<evidence type="ECO:0000256" key="4">
    <source>
        <dbReference type="SAM" id="Phobius"/>
    </source>
</evidence>